<protein>
    <recommendedName>
        <fullName evidence="7">HTH araC/xylS-type domain-containing protein</fullName>
    </recommendedName>
</protein>
<dbReference type="AlphaFoldDB" id="A0A1V2JHB9"/>
<comment type="function">
    <text evidence="6">Regulatory protein of the TOL plasmid xyl operons. XylS activates the xylXYZLTEGFJQKIH operon required for the degradation of toluene, m-xylene and p-xylene.</text>
</comment>
<evidence type="ECO:0000256" key="5">
    <source>
        <dbReference type="ARBA" id="ARBA00023163"/>
    </source>
</evidence>
<evidence type="ECO:0000256" key="3">
    <source>
        <dbReference type="ARBA" id="ARBA00023125"/>
    </source>
</evidence>
<keyword evidence="5" id="KW-0804">Transcription</keyword>
<keyword evidence="9" id="KW-1185">Reference proteome</keyword>
<dbReference type="PROSITE" id="PS00041">
    <property type="entry name" value="HTH_ARAC_FAMILY_1"/>
    <property type="match status" value="1"/>
</dbReference>
<keyword evidence="3" id="KW-0238">DNA-binding</keyword>
<dbReference type="OrthoDB" id="5622169at2"/>
<keyword evidence="4" id="KW-0010">Activator</keyword>
<evidence type="ECO:0000313" key="9">
    <source>
        <dbReference type="Proteomes" id="UP000188559"/>
    </source>
</evidence>
<dbReference type="SUPFAM" id="SSF46689">
    <property type="entry name" value="Homeodomain-like"/>
    <property type="match status" value="2"/>
</dbReference>
<dbReference type="GeneID" id="57373913"/>
<sequence length="307" mass="34732">MNSFRSTEEFSGPARIAAEQMPRYLPHSACAGPTHWLHPDVQMQVYTHRSTLRDLVVPAVAEPLLVLVLSGAARVEERERGQGWRVSDVAAGDFFLTRADEPYEMRWQTMGSDDFKVVHLYLSQRLLDLAATDIQQDASQVRLLELSGANDSHVERLVRCIYEELAQRSTPSVLCAIGLAQALAVHLVRQYRDDAGVKGRNALPAYRLQRVIRRMQASLDTDLSMPTLAQEAGLSRYYFSRLFQQATGHSPSQFFIQLRMTRARELLSSTDQSIIQVALDVGYGSPAHFAQVFRRHTGMTPREYRKQ</sequence>
<dbReference type="GO" id="GO:0009893">
    <property type="term" value="P:positive regulation of metabolic process"/>
    <property type="evidence" value="ECO:0007669"/>
    <property type="project" value="UniProtKB-ARBA"/>
</dbReference>
<accession>A0A1V2JHB9</accession>
<evidence type="ECO:0000256" key="6">
    <source>
        <dbReference type="ARBA" id="ARBA00037345"/>
    </source>
</evidence>
<feature type="domain" description="HTH araC/xylS-type" evidence="7">
    <location>
        <begin position="209"/>
        <end position="307"/>
    </location>
</feature>
<dbReference type="Pfam" id="PF02311">
    <property type="entry name" value="AraC_binding"/>
    <property type="match status" value="1"/>
</dbReference>
<dbReference type="InterPro" id="IPR018062">
    <property type="entry name" value="HTH_AraC-typ_CS"/>
</dbReference>
<dbReference type="GO" id="GO:0003700">
    <property type="term" value="F:DNA-binding transcription factor activity"/>
    <property type="evidence" value="ECO:0007669"/>
    <property type="project" value="InterPro"/>
</dbReference>
<evidence type="ECO:0000256" key="2">
    <source>
        <dbReference type="ARBA" id="ARBA00023015"/>
    </source>
</evidence>
<dbReference type="InterPro" id="IPR018060">
    <property type="entry name" value="HTH_AraC"/>
</dbReference>
<dbReference type="Proteomes" id="UP000188559">
    <property type="component" value="Unassembled WGS sequence"/>
</dbReference>
<dbReference type="GO" id="GO:0005737">
    <property type="term" value="C:cytoplasm"/>
    <property type="evidence" value="ECO:0007669"/>
    <property type="project" value="UniProtKB-SubCell"/>
</dbReference>
<proteinExistence type="predicted"/>
<organism evidence="8 9">
    <name type="scientific">Pseudomonas azotoformans</name>
    <dbReference type="NCBI Taxonomy" id="47878"/>
    <lineage>
        <taxon>Bacteria</taxon>
        <taxon>Pseudomonadati</taxon>
        <taxon>Pseudomonadota</taxon>
        <taxon>Gammaproteobacteria</taxon>
        <taxon>Pseudomonadales</taxon>
        <taxon>Pseudomonadaceae</taxon>
        <taxon>Pseudomonas</taxon>
    </lineage>
</organism>
<gene>
    <name evidence="8" type="ORF">BLL37_15085</name>
</gene>
<name>A0A1V2JHB9_PSEAZ</name>
<evidence type="ECO:0000259" key="7">
    <source>
        <dbReference type="PROSITE" id="PS01124"/>
    </source>
</evidence>
<reference evidence="8 9" key="1">
    <citation type="submission" date="2016-10" db="EMBL/GenBank/DDBJ databases">
        <title>Pseudomonas lactis sp. nov. and Pseudomonas paralactis sp. nov., isolated from bovine raw milk.</title>
        <authorList>
            <person name="Von Neubeck M."/>
            <person name="Huptas C."/>
            <person name="Glueck C."/>
            <person name="Krewinkel M."/>
            <person name="Stoeckel M."/>
            <person name="Stressler T."/>
            <person name="Fischer L."/>
            <person name="Hinrichs J."/>
            <person name="Scherer S."/>
            <person name="Wenning M."/>
        </authorList>
    </citation>
    <scope>NUCLEOTIDE SEQUENCE [LARGE SCALE GENOMIC DNA]</scope>
    <source>
        <strain evidence="8 9">DSM 18862</strain>
    </source>
</reference>
<dbReference type="RefSeq" id="WP_071495521.1">
    <property type="nucleotide sequence ID" value="NZ_LT629702.1"/>
</dbReference>
<dbReference type="Pfam" id="PF12833">
    <property type="entry name" value="HTH_18"/>
    <property type="match status" value="1"/>
</dbReference>
<dbReference type="PANTHER" id="PTHR46796">
    <property type="entry name" value="HTH-TYPE TRANSCRIPTIONAL ACTIVATOR RHAS-RELATED"/>
    <property type="match status" value="1"/>
</dbReference>
<comment type="subcellular location">
    <subcellularLocation>
        <location evidence="1">Cytoplasm</location>
    </subcellularLocation>
</comment>
<evidence type="ECO:0000256" key="1">
    <source>
        <dbReference type="ARBA" id="ARBA00004496"/>
    </source>
</evidence>
<dbReference type="InterPro" id="IPR009057">
    <property type="entry name" value="Homeodomain-like_sf"/>
</dbReference>
<dbReference type="EMBL" id="MNPV01000004">
    <property type="protein sequence ID" value="ONH44649.1"/>
    <property type="molecule type" value="Genomic_DNA"/>
</dbReference>
<dbReference type="InterPro" id="IPR050204">
    <property type="entry name" value="AraC_XylS_family_regulators"/>
</dbReference>
<evidence type="ECO:0000256" key="4">
    <source>
        <dbReference type="ARBA" id="ARBA00023159"/>
    </source>
</evidence>
<evidence type="ECO:0000313" key="8">
    <source>
        <dbReference type="EMBL" id="ONH44649.1"/>
    </source>
</evidence>
<comment type="caution">
    <text evidence="8">The sequence shown here is derived from an EMBL/GenBank/DDBJ whole genome shotgun (WGS) entry which is preliminary data.</text>
</comment>
<keyword evidence="2" id="KW-0805">Transcription regulation</keyword>
<dbReference type="SMART" id="SM00342">
    <property type="entry name" value="HTH_ARAC"/>
    <property type="match status" value="1"/>
</dbReference>
<dbReference type="PANTHER" id="PTHR46796:SF6">
    <property type="entry name" value="ARAC SUBFAMILY"/>
    <property type="match status" value="1"/>
</dbReference>
<dbReference type="PROSITE" id="PS01124">
    <property type="entry name" value="HTH_ARAC_FAMILY_2"/>
    <property type="match status" value="1"/>
</dbReference>
<dbReference type="PRINTS" id="PR00032">
    <property type="entry name" value="HTHARAC"/>
</dbReference>
<dbReference type="InterPro" id="IPR020449">
    <property type="entry name" value="Tscrpt_reg_AraC-type_HTH"/>
</dbReference>
<dbReference type="InterPro" id="IPR003313">
    <property type="entry name" value="AraC-bd"/>
</dbReference>
<dbReference type="GO" id="GO:0043565">
    <property type="term" value="F:sequence-specific DNA binding"/>
    <property type="evidence" value="ECO:0007669"/>
    <property type="project" value="InterPro"/>
</dbReference>
<dbReference type="Gene3D" id="1.10.10.60">
    <property type="entry name" value="Homeodomain-like"/>
    <property type="match status" value="2"/>
</dbReference>